<keyword evidence="5" id="KW-0378">Hydrolase</keyword>
<evidence type="ECO:0000313" key="9">
    <source>
        <dbReference type="Proteomes" id="UP001360560"/>
    </source>
</evidence>
<comment type="similarity">
    <text evidence="1">Belongs to the peptidase S10 family.</text>
</comment>
<dbReference type="AlphaFoldDB" id="A0AAV5QGN0"/>
<evidence type="ECO:0000256" key="1">
    <source>
        <dbReference type="ARBA" id="ARBA00009431"/>
    </source>
</evidence>
<dbReference type="PRINTS" id="PR00724">
    <property type="entry name" value="CRBOXYPTASEC"/>
</dbReference>
<dbReference type="InterPro" id="IPR029058">
    <property type="entry name" value="AB_hydrolase_fold"/>
</dbReference>
<dbReference type="EC" id="3.4.16.5" evidence="2"/>
<feature type="chain" id="PRO_5043394544" description="carboxypeptidase C" evidence="7">
    <location>
        <begin position="23"/>
        <end position="540"/>
    </location>
</feature>
<dbReference type="Pfam" id="PF00450">
    <property type="entry name" value="Peptidase_S10"/>
    <property type="match status" value="1"/>
</dbReference>
<accession>A0AAV5QGN0</accession>
<comment type="caution">
    <text evidence="8">The sequence shown here is derived from an EMBL/GenBank/DDBJ whole genome shotgun (WGS) entry which is preliminary data.</text>
</comment>
<dbReference type="EMBL" id="BTFZ01000001">
    <property type="protein sequence ID" value="GMM33524.1"/>
    <property type="molecule type" value="Genomic_DNA"/>
</dbReference>
<evidence type="ECO:0000256" key="3">
    <source>
        <dbReference type="ARBA" id="ARBA00022645"/>
    </source>
</evidence>
<dbReference type="PANTHER" id="PTHR11802">
    <property type="entry name" value="SERINE PROTEASE FAMILY S10 SERINE CARBOXYPEPTIDASE"/>
    <property type="match status" value="1"/>
</dbReference>
<dbReference type="InterPro" id="IPR001563">
    <property type="entry name" value="Peptidase_S10"/>
</dbReference>
<dbReference type="GO" id="GO:0004185">
    <property type="term" value="F:serine-type carboxypeptidase activity"/>
    <property type="evidence" value="ECO:0007669"/>
    <property type="project" value="UniProtKB-EC"/>
</dbReference>
<keyword evidence="7" id="KW-0732">Signal</keyword>
<evidence type="ECO:0000256" key="7">
    <source>
        <dbReference type="SAM" id="SignalP"/>
    </source>
</evidence>
<sequence length="540" mass="61914">MRFSKKSHILGLFLLSPHFISCFNIRDLPQSPLRSLNLTDHIEEYLIASEIKSIIGEDFNELRGKIESSHLETEGNIDLGTGWKNTITNDDEDEEPTKFKLQISSPDPNLLNIDIVKQYSGYFTTKFPGTSHHLFFWFFESRNDPSTDPIILWLNGGPGCSSLTGLFTELGPSLMSANGTIYNNPYSWNNNASVIFLDQPVGTGFSYFEGNKVEDTAQLAKEVSNFLRMWMERFPEYSELDLHISGGSYSGIYIPSIAVDLMEDQPQYEKVKLKSIMIGNGLVDLQTQIHFHQPMLCGKGGHEQLIDDLRCEQMFDEEYKCSRLLSICKDSGFKRFACVAALGYCQRKIIGTVEDYGINPYDIRMKCGGKQPTEEYWEEECYPESQFLEAYLNDERVKSVLGVEEDIKFQACNNEIQIRFEMNADSMHAHHKEITQLLDEYEIPILVYSGDKDYLYNWLGSIGWMEELEYSGQNGFGLQSMKGLNVKDDGETYREIGQVKSYQNFTFVRIYDAGNMASHDQRENSLEMVKLWIGGNYEMR</sequence>
<proteinExistence type="inferred from homology"/>
<dbReference type="PANTHER" id="PTHR11802:SF113">
    <property type="entry name" value="SERINE CARBOXYPEPTIDASE CTSA-4.1"/>
    <property type="match status" value="1"/>
</dbReference>
<keyword evidence="3" id="KW-0121">Carboxypeptidase</keyword>
<keyword evidence="6" id="KW-0325">Glycoprotein</keyword>
<organism evidence="8 9">
    <name type="scientific">Saccharomycopsis crataegensis</name>
    <dbReference type="NCBI Taxonomy" id="43959"/>
    <lineage>
        <taxon>Eukaryota</taxon>
        <taxon>Fungi</taxon>
        <taxon>Dikarya</taxon>
        <taxon>Ascomycota</taxon>
        <taxon>Saccharomycotina</taxon>
        <taxon>Saccharomycetes</taxon>
        <taxon>Saccharomycopsidaceae</taxon>
        <taxon>Saccharomycopsis</taxon>
    </lineage>
</organism>
<dbReference type="GO" id="GO:0000324">
    <property type="term" value="C:fungal-type vacuole"/>
    <property type="evidence" value="ECO:0007669"/>
    <property type="project" value="TreeGrafter"/>
</dbReference>
<keyword evidence="4" id="KW-0645">Protease</keyword>
<keyword evidence="9" id="KW-1185">Reference proteome</keyword>
<evidence type="ECO:0000256" key="2">
    <source>
        <dbReference type="ARBA" id="ARBA00012446"/>
    </source>
</evidence>
<evidence type="ECO:0000313" key="8">
    <source>
        <dbReference type="EMBL" id="GMM33524.1"/>
    </source>
</evidence>
<dbReference type="GeneID" id="90071503"/>
<dbReference type="SUPFAM" id="SSF53474">
    <property type="entry name" value="alpha/beta-Hydrolases"/>
    <property type="match status" value="1"/>
</dbReference>
<feature type="signal peptide" evidence="7">
    <location>
        <begin position="1"/>
        <end position="22"/>
    </location>
</feature>
<name>A0AAV5QGN0_9ASCO</name>
<dbReference type="GO" id="GO:0006508">
    <property type="term" value="P:proteolysis"/>
    <property type="evidence" value="ECO:0007669"/>
    <property type="project" value="UniProtKB-KW"/>
</dbReference>
<protein>
    <recommendedName>
        <fullName evidence="2">carboxypeptidase C</fullName>
        <ecNumber evidence="2">3.4.16.5</ecNumber>
    </recommendedName>
</protein>
<evidence type="ECO:0000256" key="5">
    <source>
        <dbReference type="ARBA" id="ARBA00022801"/>
    </source>
</evidence>
<evidence type="ECO:0000256" key="6">
    <source>
        <dbReference type="ARBA" id="ARBA00023180"/>
    </source>
</evidence>
<dbReference type="Proteomes" id="UP001360560">
    <property type="component" value="Unassembled WGS sequence"/>
</dbReference>
<gene>
    <name evidence="8" type="ORF">DASC09_008490</name>
</gene>
<dbReference type="RefSeq" id="XP_064850524.1">
    <property type="nucleotide sequence ID" value="XM_064994452.1"/>
</dbReference>
<dbReference type="Gene3D" id="3.40.50.1820">
    <property type="entry name" value="alpha/beta hydrolase"/>
    <property type="match status" value="1"/>
</dbReference>
<reference evidence="8 9" key="1">
    <citation type="journal article" date="2023" name="Elife">
        <title>Identification of key yeast species and microbe-microbe interactions impacting larval growth of Drosophila in the wild.</title>
        <authorList>
            <person name="Mure A."/>
            <person name="Sugiura Y."/>
            <person name="Maeda R."/>
            <person name="Honda K."/>
            <person name="Sakurai N."/>
            <person name="Takahashi Y."/>
            <person name="Watada M."/>
            <person name="Katoh T."/>
            <person name="Gotoh A."/>
            <person name="Gotoh Y."/>
            <person name="Taniguchi I."/>
            <person name="Nakamura K."/>
            <person name="Hayashi T."/>
            <person name="Katayama T."/>
            <person name="Uemura T."/>
            <person name="Hattori Y."/>
        </authorList>
    </citation>
    <scope>NUCLEOTIDE SEQUENCE [LARGE SCALE GENOMIC DNA]</scope>
    <source>
        <strain evidence="8 9">SC-9</strain>
    </source>
</reference>
<evidence type="ECO:0000256" key="4">
    <source>
        <dbReference type="ARBA" id="ARBA00022670"/>
    </source>
</evidence>
<dbReference type="Gene3D" id="1.10.287.410">
    <property type="match status" value="1"/>
</dbReference>